<evidence type="ECO:0000256" key="1">
    <source>
        <dbReference type="SAM" id="MobiDB-lite"/>
    </source>
</evidence>
<dbReference type="Proteomes" id="UP001248536">
    <property type="component" value="Unassembled WGS sequence"/>
</dbReference>
<evidence type="ECO:0000313" key="3">
    <source>
        <dbReference type="Proteomes" id="UP001248536"/>
    </source>
</evidence>
<feature type="region of interest" description="Disordered" evidence="1">
    <location>
        <begin position="260"/>
        <end position="296"/>
    </location>
</feature>
<organism evidence="2 3">
    <name type="scientific">Haloarcula argentinensis</name>
    <dbReference type="NCBI Taxonomy" id="43776"/>
    <lineage>
        <taxon>Archaea</taxon>
        <taxon>Methanobacteriati</taxon>
        <taxon>Methanobacteriota</taxon>
        <taxon>Stenosarchaea group</taxon>
        <taxon>Halobacteria</taxon>
        <taxon>Halobacteriales</taxon>
        <taxon>Haloarculaceae</taxon>
        <taxon>Haloarcula</taxon>
    </lineage>
</organism>
<proteinExistence type="predicted"/>
<dbReference type="EMBL" id="JAMQCP010000005">
    <property type="protein sequence ID" value="MDS0255771.1"/>
    <property type="molecule type" value="Genomic_DNA"/>
</dbReference>
<gene>
    <name evidence="2" type="ORF">NC662_18860</name>
</gene>
<dbReference type="RefSeq" id="WP_152422989.1">
    <property type="nucleotide sequence ID" value="NZ_BAABDY010000005.1"/>
</dbReference>
<feature type="region of interest" description="Disordered" evidence="1">
    <location>
        <begin position="1"/>
        <end position="40"/>
    </location>
</feature>
<protein>
    <submittedName>
        <fullName evidence="2">Uncharacterized protein</fullName>
    </submittedName>
</protein>
<sequence length="403" mass="44107">MLRQAGKIDSTLPDTNVRTGTLSAKLNKLPGPKRKQVTEQFDELDPQTKRYLSKTDVDAPATKSANLFRNAGPSGRKTLNKLADTDRKAADALLEIDDAATQRRFTRAYDSGEVDSGELSTALRRYDELDADEKAVARGAMARSDTDAVRLMRTDVCNSPCDGVLKSVEDFVDSRSGLDQDASDKLVRAFEDSDDVPDGVPGEEPGKVMEDLESLDDQNVDRLDDTISRISGDQSGYTGLAGETRTARRVSENNDDANVEMDATVDPDNIADEDLPDGVTRDDLKDGPTDIDVNDRNGAAYESKNTKEFTPLYPDEAEYEALGGRLDSLRKKLNTQAASGQDEIVVVMRQDQLDAEYSDEVTGEFPDTVDSVETPSDVGQLVEDNFDDVSVEFKSYSDLNKGT</sequence>
<feature type="compositionally biased region" description="Polar residues" evidence="1">
    <location>
        <begin position="12"/>
        <end position="24"/>
    </location>
</feature>
<accession>A0ABU2F6M7</accession>
<feature type="compositionally biased region" description="Acidic residues" evidence="1">
    <location>
        <begin position="260"/>
        <end position="276"/>
    </location>
</feature>
<comment type="caution">
    <text evidence="2">The sequence shown here is derived from an EMBL/GenBank/DDBJ whole genome shotgun (WGS) entry which is preliminary data.</text>
</comment>
<evidence type="ECO:0000313" key="2">
    <source>
        <dbReference type="EMBL" id="MDS0255771.1"/>
    </source>
</evidence>
<reference evidence="2 3" key="1">
    <citation type="submission" date="2022-06" db="EMBL/GenBank/DDBJ databases">
        <title>Haloarcula sp. a new haloarchaeum isolate from saline soil.</title>
        <authorList>
            <person name="Strakova D."/>
            <person name="Galisteo C."/>
            <person name="Sanchez-Porro C."/>
            <person name="Ventosa A."/>
        </authorList>
    </citation>
    <scope>NUCLEOTIDE SEQUENCE [LARGE SCALE GENOMIC DNA]</scope>
    <source>
        <strain evidence="2 3">JCM 15760</strain>
    </source>
</reference>
<name>A0ABU2F6M7_HALAR</name>
<feature type="compositionally biased region" description="Basic and acidic residues" evidence="1">
    <location>
        <begin position="279"/>
        <end position="288"/>
    </location>
</feature>
<keyword evidence="3" id="KW-1185">Reference proteome</keyword>